<keyword evidence="1" id="KW-0812">Transmembrane</keyword>
<dbReference type="WBParaSite" id="HPLM_0000237001-mRNA-1">
    <property type="protein sequence ID" value="HPLM_0000237001-mRNA-1"/>
    <property type="gene ID" value="HPLM_0000237001"/>
</dbReference>
<feature type="transmembrane region" description="Helical" evidence="1">
    <location>
        <begin position="68"/>
        <end position="95"/>
    </location>
</feature>
<dbReference type="AlphaFoldDB" id="A0A0N4VYJ9"/>
<protein>
    <submittedName>
        <fullName evidence="2 4">Uncharacterized protein</fullName>
    </submittedName>
</protein>
<name>A0A0N4VYJ9_HAEPC</name>
<gene>
    <name evidence="2" type="ORF">HPLM_LOCUS2368</name>
</gene>
<keyword evidence="1" id="KW-0472">Membrane</keyword>
<dbReference type="EMBL" id="UZAF01004708">
    <property type="protein sequence ID" value="VDO14364.1"/>
    <property type="molecule type" value="Genomic_DNA"/>
</dbReference>
<evidence type="ECO:0000313" key="2">
    <source>
        <dbReference type="EMBL" id="VDO14364.1"/>
    </source>
</evidence>
<keyword evidence="3" id="KW-1185">Reference proteome</keyword>
<evidence type="ECO:0000313" key="3">
    <source>
        <dbReference type="Proteomes" id="UP000268014"/>
    </source>
</evidence>
<evidence type="ECO:0000313" key="4">
    <source>
        <dbReference type="WBParaSite" id="HPLM_0000237001-mRNA-1"/>
    </source>
</evidence>
<dbReference type="OrthoDB" id="10680839at2759"/>
<organism evidence="4">
    <name type="scientific">Haemonchus placei</name>
    <name type="common">Barber's pole worm</name>
    <dbReference type="NCBI Taxonomy" id="6290"/>
    <lineage>
        <taxon>Eukaryota</taxon>
        <taxon>Metazoa</taxon>
        <taxon>Ecdysozoa</taxon>
        <taxon>Nematoda</taxon>
        <taxon>Chromadorea</taxon>
        <taxon>Rhabditida</taxon>
        <taxon>Rhabditina</taxon>
        <taxon>Rhabditomorpha</taxon>
        <taxon>Strongyloidea</taxon>
        <taxon>Trichostrongylidae</taxon>
        <taxon>Haemonchus</taxon>
    </lineage>
</organism>
<keyword evidence="1" id="KW-1133">Transmembrane helix</keyword>
<sequence length="111" mass="12634">MQARLPTICSIIRQDPPDPLPVSLDATMYILIGMNLGVPIKQLFLDALEQNPQDYQNPEASKEKDDHFWLAFFILAIIAAILILIIMPILFVIAIRKYGRLKQLQSQSQTQ</sequence>
<accession>A0A0N4VYJ9</accession>
<evidence type="ECO:0000256" key="1">
    <source>
        <dbReference type="SAM" id="Phobius"/>
    </source>
</evidence>
<reference evidence="4" key="1">
    <citation type="submission" date="2017-02" db="UniProtKB">
        <authorList>
            <consortium name="WormBaseParasite"/>
        </authorList>
    </citation>
    <scope>IDENTIFICATION</scope>
</reference>
<reference evidence="2 3" key="2">
    <citation type="submission" date="2018-11" db="EMBL/GenBank/DDBJ databases">
        <authorList>
            <consortium name="Pathogen Informatics"/>
        </authorList>
    </citation>
    <scope>NUCLEOTIDE SEQUENCE [LARGE SCALE GENOMIC DNA]</scope>
    <source>
        <strain evidence="2 3">MHpl1</strain>
    </source>
</reference>
<dbReference type="Proteomes" id="UP000268014">
    <property type="component" value="Unassembled WGS sequence"/>
</dbReference>
<proteinExistence type="predicted"/>